<comment type="pathway">
    <text evidence="12">Steroid metabolism; cholesterol degradation.</text>
</comment>
<protein>
    <recommendedName>
        <fullName evidence="14">Cholesterol oxidase</fullName>
        <ecNumber evidence="13">1.1.3.6</ecNumber>
        <ecNumber evidence="11">5.3.3.1</ecNumber>
    </recommendedName>
    <alternativeName>
        <fullName evidence="15">Cholesterol isomerase</fullName>
    </alternativeName>
</protein>
<proteinExistence type="inferred from homology"/>
<evidence type="ECO:0000259" key="17">
    <source>
        <dbReference type="Pfam" id="PF05199"/>
    </source>
</evidence>
<evidence type="ECO:0000256" key="15">
    <source>
        <dbReference type="ARBA" id="ARBA00049778"/>
    </source>
</evidence>
<comment type="cofactor">
    <cofactor evidence="1">
        <name>FAD</name>
        <dbReference type="ChEBI" id="CHEBI:57692"/>
    </cofactor>
</comment>
<keyword evidence="19" id="KW-1185">Reference proteome</keyword>
<gene>
    <name evidence="18" type="ORF">FOF46_09410</name>
</gene>
<evidence type="ECO:0000256" key="14">
    <source>
        <dbReference type="ARBA" id="ARBA00049744"/>
    </source>
</evidence>
<keyword evidence="7" id="KW-0443">Lipid metabolism</keyword>
<dbReference type="Pfam" id="PF00732">
    <property type="entry name" value="GMC_oxred_N"/>
    <property type="match status" value="1"/>
</dbReference>
<dbReference type="PANTHER" id="PTHR47470">
    <property type="entry name" value="CHOLESTEROL OXIDASE"/>
    <property type="match status" value="1"/>
</dbReference>
<keyword evidence="10" id="KW-0413">Isomerase</keyword>
<dbReference type="PANTHER" id="PTHR47470:SF1">
    <property type="entry name" value="FAD-DEPENDENT OXIDOREDUCTASE 2 FAD BINDING DOMAIN-CONTAINING PROTEIN"/>
    <property type="match status" value="1"/>
</dbReference>
<evidence type="ECO:0000313" key="19">
    <source>
        <dbReference type="Proteomes" id="UP000318833"/>
    </source>
</evidence>
<keyword evidence="6" id="KW-0560">Oxidoreductase</keyword>
<evidence type="ECO:0000256" key="2">
    <source>
        <dbReference type="ARBA" id="ARBA00010790"/>
    </source>
</evidence>
<evidence type="ECO:0000256" key="3">
    <source>
        <dbReference type="ARBA" id="ARBA00022548"/>
    </source>
</evidence>
<evidence type="ECO:0000259" key="16">
    <source>
        <dbReference type="Pfam" id="PF00732"/>
    </source>
</evidence>
<reference evidence="18 19" key="1">
    <citation type="submission" date="2019-07" db="EMBL/GenBank/DDBJ databases">
        <title>The draft genome sequence of Aquimarina algiphila M91.</title>
        <authorList>
            <person name="Meng X."/>
        </authorList>
    </citation>
    <scope>NUCLEOTIDE SEQUENCE [LARGE SCALE GENOMIC DNA]</scope>
    <source>
        <strain evidence="18 19">M91</strain>
    </source>
</reference>
<dbReference type="OrthoDB" id="9787779at2"/>
<keyword evidence="4" id="KW-0285">Flavoprotein</keyword>
<dbReference type="InterPro" id="IPR036188">
    <property type="entry name" value="FAD/NAD-bd_sf"/>
</dbReference>
<keyword evidence="9" id="KW-0753">Steroid metabolism</keyword>
<evidence type="ECO:0000256" key="5">
    <source>
        <dbReference type="ARBA" id="ARBA00022827"/>
    </source>
</evidence>
<dbReference type="Pfam" id="PF05199">
    <property type="entry name" value="GMC_oxred_C"/>
    <property type="match status" value="1"/>
</dbReference>
<dbReference type="AlphaFoldDB" id="A0A554VM48"/>
<evidence type="ECO:0000256" key="9">
    <source>
        <dbReference type="ARBA" id="ARBA00023221"/>
    </source>
</evidence>
<dbReference type="Proteomes" id="UP000318833">
    <property type="component" value="Unassembled WGS sequence"/>
</dbReference>
<accession>A0A554VM48</accession>
<dbReference type="GO" id="GO:0050660">
    <property type="term" value="F:flavin adenine dinucleotide binding"/>
    <property type="evidence" value="ECO:0007669"/>
    <property type="project" value="InterPro"/>
</dbReference>
<dbReference type="GO" id="GO:0004769">
    <property type="term" value="F:steroid Delta-isomerase activity"/>
    <property type="evidence" value="ECO:0007669"/>
    <property type="project" value="UniProtKB-EC"/>
</dbReference>
<evidence type="ECO:0000256" key="6">
    <source>
        <dbReference type="ARBA" id="ARBA00023002"/>
    </source>
</evidence>
<comment type="similarity">
    <text evidence="2">Belongs to the GMC oxidoreductase family.</text>
</comment>
<dbReference type="InterPro" id="IPR052542">
    <property type="entry name" value="Cholesterol_Oxidase"/>
</dbReference>
<keyword evidence="3" id="KW-0153">Cholesterol metabolism</keyword>
<evidence type="ECO:0000256" key="11">
    <source>
        <dbReference type="ARBA" id="ARBA00038856"/>
    </source>
</evidence>
<evidence type="ECO:0000256" key="4">
    <source>
        <dbReference type="ARBA" id="ARBA00022630"/>
    </source>
</evidence>
<dbReference type="Gene3D" id="3.50.50.60">
    <property type="entry name" value="FAD/NAD(P)-binding domain"/>
    <property type="match status" value="3"/>
</dbReference>
<evidence type="ECO:0000256" key="1">
    <source>
        <dbReference type="ARBA" id="ARBA00001974"/>
    </source>
</evidence>
<name>A0A554VM48_9FLAO</name>
<evidence type="ECO:0000256" key="13">
    <source>
        <dbReference type="ARBA" id="ARBA00049723"/>
    </source>
</evidence>
<dbReference type="Pfam" id="PF13450">
    <property type="entry name" value="NAD_binding_8"/>
    <property type="match status" value="1"/>
</dbReference>
<organism evidence="18 19">
    <name type="scientific">Aquimarina algiphila</name>
    <dbReference type="NCBI Taxonomy" id="2047982"/>
    <lineage>
        <taxon>Bacteria</taxon>
        <taxon>Pseudomonadati</taxon>
        <taxon>Bacteroidota</taxon>
        <taxon>Flavobacteriia</taxon>
        <taxon>Flavobacteriales</taxon>
        <taxon>Flavobacteriaceae</taxon>
        <taxon>Aquimarina</taxon>
    </lineage>
</organism>
<evidence type="ECO:0000256" key="7">
    <source>
        <dbReference type="ARBA" id="ARBA00023098"/>
    </source>
</evidence>
<dbReference type="GO" id="GO:0016995">
    <property type="term" value="F:cholesterol oxidase activity"/>
    <property type="evidence" value="ECO:0007669"/>
    <property type="project" value="UniProtKB-EC"/>
</dbReference>
<evidence type="ECO:0000256" key="10">
    <source>
        <dbReference type="ARBA" id="ARBA00023235"/>
    </source>
</evidence>
<dbReference type="SUPFAM" id="SSF51905">
    <property type="entry name" value="FAD/NAD(P)-binding domain"/>
    <property type="match status" value="1"/>
</dbReference>
<dbReference type="InterPro" id="IPR007867">
    <property type="entry name" value="GMC_OxRtase_C"/>
</dbReference>
<evidence type="ECO:0000256" key="8">
    <source>
        <dbReference type="ARBA" id="ARBA00023166"/>
    </source>
</evidence>
<dbReference type="GO" id="GO:0008203">
    <property type="term" value="P:cholesterol metabolic process"/>
    <property type="evidence" value="ECO:0007669"/>
    <property type="project" value="UniProtKB-KW"/>
</dbReference>
<feature type="domain" description="Glucose-methanol-choline oxidoreductase N-terminal" evidence="16">
    <location>
        <begin position="184"/>
        <end position="273"/>
    </location>
</feature>
<evidence type="ECO:0000313" key="18">
    <source>
        <dbReference type="EMBL" id="TSE09288.1"/>
    </source>
</evidence>
<keyword evidence="5" id="KW-0274">FAD</keyword>
<dbReference type="InterPro" id="IPR000172">
    <property type="entry name" value="GMC_OxRdtase_N"/>
</dbReference>
<dbReference type="EMBL" id="VLNR01000015">
    <property type="protein sequence ID" value="TSE09288.1"/>
    <property type="molecule type" value="Genomic_DNA"/>
</dbReference>
<feature type="domain" description="Glucose-methanol-choline oxidoreductase C-terminal" evidence="17">
    <location>
        <begin position="452"/>
        <end position="506"/>
    </location>
</feature>
<evidence type="ECO:0000256" key="12">
    <source>
        <dbReference type="ARBA" id="ARBA00049645"/>
    </source>
</evidence>
<dbReference type="EC" id="1.1.3.6" evidence="13"/>
<comment type="caution">
    <text evidence="18">The sequence shown here is derived from an EMBL/GenBank/DDBJ whole genome shotgun (WGS) entry which is preliminary data.</text>
</comment>
<dbReference type="PRINTS" id="PR00411">
    <property type="entry name" value="PNDRDTASEI"/>
</dbReference>
<sequence>MRIEEEYDYVVIGSGFGGSVSALRLSEKGYKVLVIEKGKWYEAKDFPKTNWNLRKWLWLPFLKWFGIMKMSFFKHVVVISGTGVGGGSLVYANTLPIPKKDFFISGSWKNLADWQSELAPFYQIASKMLGAQKNPKLFDGDKALEELASAMHIKDKFESTKVAVFFGEPNVTVSDPYFGGKGPDRTGCNYCGGCMTGCRVGAKNTLDKNYLYLAQQKGAQILAENEVFDVVQSKEGYEIKYKSSTRFFKTKKTIKAKGVIFSGGVLGTIKLLLKLKEKSLPKISDRLGYDIRTNNESLISVTNLDKKKDMSKGVAIGSILKTDQNSHLEIVRYTKGSGFWRLSHLPLTHGKNTIVRVVKMITSFVKHPLTYIKLYTTRDWGKSTAILLFMQTLDSTLKFRRNIFGIMNTRISEGKKPSAFIPQSLGLAKQYASLIHGKETVFGLEPLAGIPSTAHILGGAVMGSNASEGVIDKNNKVFGYENMYICDGSMISANPGVNPSLSITAITERAMSMIPEKKH</sequence>
<dbReference type="EC" id="5.3.3.1" evidence="11"/>
<keyword evidence="8" id="KW-1207">Sterol metabolism</keyword>